<feature type="compositionally biased region" description="Basic and acidic residues" evidence="1">
    <location>
        <begin position="216"/>
        <end position="234"/>
    </location>
</feature>
<feature type="region of interest" description="Disordered" evidence="1">
    <location>
        <begin position="1"/>
        <end position="45"/>
    </location>
</feature>
<proteinExistence type="predicted"/>
<protein>
    <submittedName>
        <fullName evidence="2">Uncharacterized protein</fullName>
    </submittedName>
</protein>
<feature type="non-terminal residue" evidence="2">
    <location>
        <position position="1"/>
    </location>
</feature>
<evidence type="ECO:0000313" key="3">
    <source>
        <dbReference type="Proteomes" id="UP000279271"/>
    </source>
</evidence>
<accession>A0A3M7L6W2</accession>
<comment type="caution">
    <text evidence="2">The sequence shown here is derived from an EMBL/GenBank/DDBJ whole genome shotgun (WGS) entry which is preliminary data.</text>
</comment>
<dbReference type="EMBL" id="QOKY01000126">
    <property type="protein sequence ID" value="RMZ57700.1"/>
    <property type="molecule type" value="Genomic_DNA"/>
</dbReference>
<gene>
    <name evidence="2" type="ORF">APUTEX25_001900</name>
</gene>
<dbReference type="AlphaFoldDB" id="A0A3M7L6W2"/>
<evidence type="ECO:0000256" key="1">
    <source>
        <dbReference type="SAM" id="MobiDB-lite"/>
    </source>
</evidence>
<dbReference type="Proteomes" id="UP000279271">
    <property type="component" value="Unassembled WGS sequence"/>
</dbReference>
<feature type="compositionally biased region" description="Polar residues" evidence="1">
    <location>
        <begin position="14"/>
        <end position="33"/>
    </location>
</feature>
<feature type="region of interest" description="Disordered" evidence="1">
    <location>
        <begin position="190"/>
        <end position="254"/>
    </location>
</feature>
<evidence type="ECO:0000313" key="2">
    <source>
        <dbReference type="EMBL" id="RMZ57700.1"/>
    </source>
</evidence>
<organism evidence="2 3">
    <name type="scientific">Auxenochlorella protothecoides</name>
    <name type="common">Green microalga</name>
    <name type="synonym">Chlorella protothecoides</name>
    <dbReference type="NCBI Taxonomy" id="3075"/>
    <lineage>
        <taxon>Eukaryota</taxon>
        <taxon>Viridiplantae</taxon>
        <taxon>Chlorophyta</taxon>
        <taxon>core chlorophytes</taxon>
        <taxon>Trebouxiophyceae</taxon>
        <taxon>Chlorellales</taxon>
        <taxon>Chlorellaceae</taxon>
        <taxon>Auxenochlorella</taxon>
    </lineage>
</organism>
<sequence>GRTPGPVDGEAGTDPTSELDTSPTESSRVQASPQGPDAPGMEVDAAPRPTLHHLTRHWLPEEERGASVLDRFGASSLEAARHAVRTMGQRELRAAFQRVYGSPTQSFNNNWLRRKLLEALGLRALTAGRTTPSGGRLAAARNGAEAARDPAVPLLQLRAWQGAAQAPLGSVRLPQGHGWEAEPFAQAFPHAAGPQQHPFQPPGPMLEWQQQQQQQQRDRAAFQPPHGHEQEARGGGRGRRRRMPPGPCGAFTRIPCRVPAPKAGGAPGVTGGPRRTVWAGAVVCRRGRPPLIP</sequence>
<reference evidence="3" key="1">
    <citation type="journal article" date="2018" name="Algal Res.">
        <title>Characterization of plant carbon substrate utilization by Auxenochlorella protothecoides.</title>
        <authorList>
            <person name="Vogler B.W."/>
            <person name="Starkenburg S.R."/>
            <person name="Sudasinghe N."/>
            <person name="Schambach J.Y."/>
            <person name="Rollin J.A."/>
            <person name="Pattathil S."/>
            <person name="Barry A.N."/>
        </authorList>
    </citation>
    <scope>NUCLEOTIDE SEQUENCE [LARGE SCALE GENOMIC DNA]</scope>
    <source>
        <strain evidence="3">UTEX 25</strain>
    </source>
</reference>
<name>A0A3M7L6W2_AUXPR</name>